<evidence type="ECO:0000313" key="4">
    <source>
        <dbReference type="EMBL" id="GGB61476.1"/>
    </source>
</evidence>
<comment type="caution">
    <text evidence="4">The sequence shown here is derived from an EMBL/GenBank/DDBJ whole genome shotgun (WGS) entry which is preliminary data.</text>
</comment>
<feature type="compositionally biased region" description="Basic and acidic residues" evidence="3">
    <location>
        <begin position="288"/>
        <end position="305"/>
    </location>
</feature>
<keyword evidence="1 4" id="KW-0489">Methyltransferase</keyword>
<dbReference type="PANTHER" id="PTHR13090:SF1">
    <property type="entry name" value="ARGININE-HYDROXYLASE NDUFAF5, MITOCHONDRIAL"/>
    <property type="match status" value="1"/>
</dbReference>
<feature type="region of interest" description="Disordered" evidence="3">
    <location>
        <begin position="267"/>
        <end position="305"/>
    </location>
</feature>
<evidence type="ECO:0000256" key="2">
    <source>
        <dbReference type="ARBA" id="ARBA00022679"/>
    </source>
</evidence>
<name>A0A916TN65_9HYPH</name>
<keyword evidence="5" id="KW-1185">Reference proteome</keyword>
<reference evidence="4" key="1">
    <citation type="journal article" date="2014" name="Int. J. Syst. Evol. Microbiol.">
        <title>Complete genome sequence of Corynebacterium casei LMG S-19264T (=DSM 44701T), isolated from a smear-ripened cheese.</title>
        <authorList>
            <consortium name="US DOE Joint Genome Institute (JGI-PGF)"/>
            <person name="Walter F."/>
            <person name="Albersmeier A."/>
            <person name="Kalinowski J."/>
            <person name="Ruckert C."/>
        </authorList>
    </citation>
    <scope>NUCLEOTIDE SEQUENCE</scope>
    <source>
        <strain evidence="4">CGMCC 1.12426</strain>
    </source>
</reference>
<dbReference type="Proteomes" id="UP000605148">
    <property type="component" value="Unassembled WGS sequence"/>
</dbReference>
<dbReference type="SUPFAM" id="SSF53335">
    <property type="entry name" value="S-adenosyl-L-methionine-dependent methyltransferases"/>
    <property type="match status" value="1"/>
</dbReference>
<evidence type="ECO:0000313" key="5">
    <source>
        <dbReference type="Proteomes" id="UP000605148"/>
    </source>
</evidence>
<accession>A0A916TN65</accession>
<reference evidence="4" key="2">
    <citation type="submission" date="2020-09" db="EMBL/GenBank/DDBJ databases">
        <authorList>
            <person name="Sun Q."/>
            <person name="Zhou Y."/>
        </authorList>
    </citation>
    <scope>NUCLEOTIDE SEQUENCE</scope>
    <source>
        <strain evidence="4">CGMCC 1.12426</strain>
    </source>
</reference>
<keyword evidence="2" id="KW-0808">Transferase</keyword>
<protein>
    <submittedName>
        <fullName evidence="4">SAM-dependent methyltransferase</fullName>
    </submittedName>
</protein>
<dbReference type="PANTHER" id="PTHR13090">
    <property type="entry name" value="ARGININE-HYDROXYLASE NDUFAF5, MITOCHONDRIAL"/>
    <property type="match status" value="1"/>
</dbReference>
<sequence length="305" mass="32958">MDQANLFERNLLKQRAKRALERQTAGMDFLFKAIADDLGVRLSAIQREFGFALDLGGHAGHISAMLRASGKADTIIRADLFHSDPALPPPDLVLDDEFLPFGPGTLDLIVAGPALCFVNDLPGVLMQIRKALRPDGLFLASIPGSGTLQELRDVLLRTEIERTGGGSPRVSPFADTRDLGALLQRAGFALPVADVDLLTVRYDTIFNLMADLRAMGATSVLRERPANPVSKDFFIRAGELYALTHADPDGRIRATISVVSLSGWAPHESQQKPLRPGSAKSRLADALGAKEVKLGETRSEKSSGR</sequence>
<dbReference type="GO" id="GO:0008168">
    <property type="term" value="F:methyltransferase activity"/>
    <property type="evidence" value="ECO:0007669"/>
    <property type="project" value="UniProtKB-KW"/>
</dbReference>
<dbReference type="AlphaFoldDB" id="A0A916TN65"/>
<dbReference type="OrthoDB" id="9793723at2"/>
<dbReference type="InterPro" id="IPR050602">
    <property type="entry name" value="Malonyl-ACP_OMT"/>
</dbReference>
<evidence type="ECO:0000256" key="3">
    <source>
        <dbReference type="SAM" id="MobiDB-lite"/>
    </source>
</evidence>
<organism evidence="4 5">
    <name type="scientific">Roseibium aquae</name>
    <dbReference type="NCBI Taxonomy" id="1323746"/>
    <lineage>
        <taxon>Bacteria</taxon>
        <taxon>Pseudomonadati</taxon>
        <taxon>Pseudomonadota</taxon>
        <taxon>Alphaproteobacteria</taxon>
        <taxon>Hyphomicrobiales</taxon>
        <taxon>Stappiaceae</taxon>
        <taxon>Roseibium</taxon>
    </lineage>
</organism>
<proteinExistence type="predicted"/>
<gene>
    <name evidence="4" type="ORF">GCM10011316_36810</name>
</gene>
<dbReference type="InterPro" id="IPR029063">
    <property type="entry name" value="SAM-dependent_MTases_sf"/>
</dbReference>
<dbReference type="EMBL" id="BMFA01000015">
    <property type="protein sequence ID" value="GGB61476.1"/>
    <property type="molecule type" value="Genomic_DNA"/>
</dbReference>
<dbReference type="Pfam" id="PF13489">
    <property type="entry name" value="Methyltransf_23"/>
    <property type="match status" value="1"/>
</dbReference>
<dbReference type="Gene3D" id="3.40.50.150">
    <property type="entry name" value="Vaccinia Virus protein VP39"/>
    <property type="match status" value="1"/>
</dbReference>
<evidence type="ECO:0000256" key="1">
    <source>
        <dbReference type="ARBA" id="ARBA00022603"/>
    </source>
</evidence>
<dbReference type="GO" id="GO:0032259">
    <property type="term" value="P:methylation"/>
    <property type="evidence" value="ECO:0007669"/>
    <property type="project" value="UniProtKB-KW"/>
</dbReference>